<accession>A0AAF0UZ69</accession>
<evidence type="ECO:0000313" key="2">
    <source>
        <dbReference type="Proteomes" id="UP001234989"/>
    </source>
</evidence>
<feature type="non-terminal residue" evidence="1">
    <location>
        <position position="1"/>
    </location>
</feature>
<name>A0AAF0UZ69_SOLVR</name>
<dbReference type="AlphaFoldDB" id="A0AAF0UZ69"/>
<gene>
    <name evidence="1" type="ORF">MTR67_048817</name>
</gene>
<organism evidence="1 2">
    <name type="scientific">Solanum verrucosum</name>
    <dbReference type="NCBI Taxonomy" id="315347"/>
    <lineage>
        <taxon>Eukaryota</taxon>
        <taxon>Viridiplantae</taxon>
        <taxon>Streptophyta</taxon>
        <taxon>Embryophyta</taxon>
        <taxon>Tracheophyta</taxon>
        <taxon>Spermatophyta</taxon>
        <taxon>Magnoliopsida</taxon>
        <taxon>eudicotyledons</taxon>
        <taxon>Gunneridae</taxon>
        <taxon>Pentapetalae</taxon>
        <taxon>asterids</taxon>
        <taxon>lamiids</taxon>
        <taxon>Solanales</taxon>
        <taxon>Solanaceae</taxon>
        <taxon>Solanoideae</taxon>
        <taxon>Solaneae</taxon>
        <taxon>Solanum</taxon>
    </lineage>
</organism>
<sequence length="126" mass="13959">QQTLLAVGGAVVAGGFAGPRGGYCLSRRPAVHRKRSRGVCQVIIAGYSPCQAAGCSCCILPERGKNRKRGKRGRRLGRCWSWPSPKLVGCCFSPEEKREAMTRRGGEGQQRCCYYRRNQRREREGG</sequence>
<protein>
    <submittedName>
        <fullName evidence="1">Uncharacterized protein</fullName>
    </submittedName>
</protein>
<proteinExistence type="predicted"/>
<reference evidence="1" key="1">
    <citation type="submission" date="2023-08" db="EMBL/GenBank/DDBJ databases">
        <title>A de novo genome assembly of Solanum verrucosum Schlechtendal, a Mexican diploid species geographically isolated from the other diploid A-genome species in potato relatives.</title>
        <authorList>
            <person name="Hosaka K."/>
        </authorList>
    </citation>
    <scope>NUCLEOTIDE SEQUENCE</scope>
    <source>
        <tissue evidence="1">Young leaves</tissue>
    </source>
</reference>
<dbReference type="Proteomes" id="UP001234989">
    <property type="component" value="Chromosome 11"/>
</dbReference>
<keyword evidence="2" id="KW-1185">Reference proteome</keyword>
<evidence type="ECO:0000313" key="1">
    <source>
        <dbReference type="EMBL" id="WMV55432.1"/>
    </source>
</evidence>
<dbReference type="EMBL" id="CP133622">
    <property type="protein sequence ID" value="WMV55432.1"/>
    <property type="molecule type" value="Genomic_DNA"/>
</dbReference>